<evidence type="ECO:0000313" key="3">
    <source>
        <dbReference type="EMBL" id="KAK6124563.1"/>
    </source>
</evidence>
<dbReference type="Pfam" id="PF10536">
    <property type="entry name" value="PMD"/>
    <property type="match status" value="1"/>
</dbReference>
<dbReference type="EMBL" id="JABTTQ020002383">
    <property type="protein sequence ID" value="KAK6124563.1"/>
    <property type="molecule type" value="Genomic_DNA"/>
</dbReference>
<feature type="region of interest" description="Disordered" evidence="1">
    <location>
        <begin position="271"/>
        <end position="294"/>
    </location>
</feature>
<proteinExistence type="predicted"/>
<dbReference type="PANTHER" id="PTHR46033:SF8">
    <property type="entry name" value="PROTEIN MAINTENANCE OF MERISTEMS-LIKE"/>
    <property type="match status" value="1"/>
</dbReference>
<feature type="compositionally biased region" description="Polar residues" evidence="1">
    <location>
        <begin position="547"/>
        <end position="556"/>
    </location>
</feature>
<dbReference type="PANTHER" id="PTHR46033">
    <property type="entry name" value="PROTEIN MAIN-LIKE 2"/>
    <property type="match status" value="1"/>
</dbReference>
<keyword evidence="4" id="KW-1185">Reference proteome</keyword>
<evidence type="ECO:0000259" key="2">
    <source>
        <dbReference type="Pfam" id="PF10536"/>
    </source>
</evidence>
<sequence>MDSGLGHTLHPGPIDDSILTLQDHHRSTDIWDGQNFEPLTCRRCDGHFWRLGTLDPQGFEAAGRLSWGGAVLACLYRALCRASKPETSDICGPLVLLQIWAWERVPFIRPGRLAPRQQPPPDIVAGDHPLPVAPYGSRWNVGFKLETVGTHVLVLYRDQLDNMKDDQGVGGAMEAMVDYDLTTLLAIAVFTLMVYRLFYFFQAQSLQKIYHRATDAMNEGYEVCGEDVLREIQDICAYSLRAAHEDHRLAVRPDLRATSPVASPFLAPKVQRGRPRKRGGLTCGRATESRRRGSYVPVMQPTSSEVSYSFKPTSIIPANVGEPSDTPQTWDSSLSAPEFQEDTLDPNTMQLGPEATGAVNAQLKISMFGHQIEERWNERILDRCEFRDQFVFSMYPGASSPTPSASLGPNDSPSLPHDSPEQDVEPLVTPLSRETPLPEFQDNLQLEMIELDTITGSREASPSPANPSMLDLPSDPPDNQDSAVPLTGVKEDNAPMFTESTDNPEPVTAQEENGVGTEILPPKSEPPASEPCGREPVQPEYADPTIFNWTHSSPQGASEPKRRPSIRT</sequence>
<comment type="caution">
    <text evidence="3">The sequence shown here is derived from an EMBL/GenBank/DDBJ whole genome shotgun (WGS) entry which is preliminary data.</text>
</comment>
<evidence type="ECO:0000313" key="4">
    <source>
        <dbReference type="Proteomes" id="UP001318860"/>
    </source>
</evidence>
<dbReference type="Proteomes" id="UP001318860">
    <property type="component" value="Unassembled WGS sequence"/>
</dbReference>
<feature type="region of interest" description="Disordered" evidence="1">
    <location>
        <begin position="397"/>
        <end position="437"/>
    </location>
</feature>
<reference evidence="3 4" key="1">
    <citation type="journal article" date="2021" name="Comput. Struct. Biotechnol. J.">
        <title>De novo genome assembly of the potent medicinal plant Rehmannia glutinosa using nanopore technology.</title>
        <authorList>
            <person name="Ma L."/>
            <person name="Dong C."/>
            <person name="Song C."/>
            <person name="Wang X."/>
            <person name="Zheng X."/>
            <person name="Niu Y."/>
            <person name="Chen S."/>
            <person name="Feng W."/>
        </authorList>
    </citation>
    <scope>NUCLEOTIDE SEQUENCE [LARGE SCALE GENOMIC DNA]</scope>
    <source>
        <strain evidence="3">DH-2019</strain>
    </source>
</reference>
<evidence type="ECO:0000256" key="1">
    <source>
        <dbReference type="SAM" id="MobiDB-lite"/>
    </source>
</evidence>
<feature type="region of interest" description="Disordered" evidence="1">
    <location>
        <begin position="457"/>
        <end position="568"/>
    </location>
</feature>
<feature type="domain" description="Aminotransferase-like plant mobile" evidence="2">
    <location>
        <begin position="59"/>
        <end position="167"/>
    </location>
</feature>
<feature type="compositionally biased region" description="Polar residues" evidence="1">
    <location>
        <begin position="399"/>
        <end position="413"/>
    </location>
</feature>
<gene>
    <name evidence="3" type="ORF">DH2020_041696</name>
</gene>
<organism evidence="3 4">
    <name type="scientific">Rehmannia glutinosa</name>
    <name type="common">Chinese foxglove</name>
    <dbReference type="NCBI Taxonomy" id="99300"/>
    <lineage>
        <taxon>Eukaryota</taxon>
        <taxon>Viridiplantae</taxon>
        <taxon>Streptophyta</taxon>
        <taxon>Embryophyta</taxon>
        <taxon>Tracheophyta</taxon>
        <taxon>Spermatophyta</taxon>
        <taxon>Magnoliopsida</taxon>
        <taxon>eudicotyledons</taxon>
        <taxon>Gunneridae</taxon>
        <taxon>Pentapetalae</taxon>
        <taxon>asterids</taxon>
        <taxon>lamiids</taxon>
        <taxon>Lamiales</taxon>
        <taxon>Orobanchaceae</taxon>
        <taxon>Rehmannieae</taxon>
        <taxon>Rehmannia</taxon>
    </lineage>
</organism>
<dbReference type="InterPro" id="IPR019557">
    <property type="entry name" value="AminoTfrase-like_pln_mobile"/>
</dbReference>
<accession>A0ABR0UQJ2</accession>
<protein>
    <recommendedName>
        <fullName evidence="2">Aminotransferase-like plant mobile domain-containing protein</fullName>
    </recommendedName>
</protein>
<name>A0ABR0UQJ2_REHGL</name>
<dbReference type="InterPro" id="IPR044824">
    <property type="entry name" value="MAIN-like"/>
</dbReference>